<protein>
    <submittedName>
        <fullName evidence="1">Uncharacterized protein</fullName>
    </submittedName>
</protein>
<dbReference type="AlphaFoldDB" id="A0A381KQA4"/>
<reference evidence="1 2" key="1">
    <citation type="submission" date="2018-06" db="EMBL/GenBank/DDBJ databases">
        <authorList>
            <consortium name="Pathogen Informatics"/>
            <person name="Doyle S."/>
        </authorList>
    </citation>
    <scope>NUCLEOTIDE SEQUENCE [LARGE SCALE GENOMIC DNA]</scope>
    <source>
        <strain evidence="1 2">NCTC12119</strain>
    </source>
</reference>
<dbReference type="Proteomes" id="UP000255528">
    <property type="component" value="Unassembled WGS sequence"/>
</dbReference>
<gene>
    <name evidence="1" type="ORF">NCTC12119_04864</name>
</gene>
<organism evidence="1 2">
    <name type="scientific">Buttiauxella agrestis</name>
    <dbReference type="NCBI Taxonomy" id="82977"/>
    <lineage>
        <taxon>Bacteria</taxon>
        <taxon>Pseudomonadati</taxon>
        <taxon>Pseudomonadota</taxon>
        <taxon>Gammaproteobacteria</taxon>
        <taxon>Enterobacterales</taxon>
        <taxon>Enterobacteriaceae</taxon>
        <taxon>Buttiauxella</taxon>
    </lineage>
</organism>
<evidence type="ECO:0000313" key="1">
    <source>
        <dbReference type="EMBL" id="SUY92835.1"/>
    </source>
</evidence>
<evidence type="ECO:0000313" key="2">
    <source>
        <dbReference type="Proteomes" id="UP000255528"/>
    </source>
</evidence>
<proteinExistence type="predicted"/>
<name>A0A381KQA4_9ENTR</name>
<accession>A0A381KQA4</accession>
<sequence>MLTVRKDAKFGITFNGVSAAPGESVPVDIDMGQGNEMLIPIFPTESGRSGESQFMIEIAELQ</sequence>
<dbReference type="EMBL" id="UIGI01000002">
    <property type="protein sequence ID" value="SUY92835.1"/>
    <property type="molecule type" value="Genomic_DNA"/>
</dbReference>